<reference evidence="2 3" key="1">
    <citation type="submission" date="2019-02" db="EMBL/GenBank/DDBJ databases">
        <title>Genomic Encyclopedia of Type Strains, Phase IV (KMG-IV): sequencing the most valuable type-strain genomes for metagenomic binning, comparative biology and taxonomic classification.</title>
        <authorList>
            <person name="Goeker M."/>
        </authorList>
    </citation>
    <scope>NUCLEOTIDE SEQUENCE [LARGE SCALE GENOMIC DNA]</scope>
    <source>
        <strain evidence="2 3">DSM 21223</strain>
    </source>
</reference>
<evidence type="ECO:0000313" key="3">
    <source>
        <dbReference type="Proteomes" id="UP000292136"/>
    </source>
</evidence>
<proteinExistence type="predicted"/>
<accession>A0ABY0IPS5</accession>
<gene>
    <name evidence="2" type="ORF">EV678_1949</name>
</gene>
<evidence type="ECO:0000256" key="1">
    <source>
        <dbReference type="SAM" id="MobiDB-lite"/>
    </source>
</evidence>
<sequence>MSRKLIVPTEVQVCATCSYWDGERKVDAEVGVVVVEECCQGECLVRESSLPALRHKSGDTDCEWEHLVPDEPEEVPAILPDVPPSDEKAA</sequence>
<evidence type="ECO:0000313" key="2">
    <source>
        <dbReference type="EMBL" id="RZT76081.1"/>
    </source>
</evidence>
<comment type="caution">
    <text evidence="2">The sequence shown here is derived from an EMBL/GenBank/DDBJ whole genome shotgun (WGS) entry which is preliminary data.</text>
</comment>
<keyword evidence="3" id="KW-1185">Reference proteome</keyword>
<protein>
    <submittedName>
        <fullName evidence="2">Uncharacterized protein</fullName>
    </submittedName>
</protein>
<dbReference type="RefSeq" id="WP_014236322.1">
    <property type="nucleotide sequence ID" value="NZ_SHKM01000002.1"/>
</dbReference>
<name>A0ABY0IPS5_9RHOO</name>
<dbReference type="EMBL" id="SHKM01000002">
    <property type="protein sequence ID" value="RZT76081.1"/>
    <property type="molecule type" value="Genomic_DNA"/>
</dbReference>
<feature type="region of interest" description="Disordered" evidence="1">
    <location>
        <begin position="70"/>
        <end position="90"/>
    </location>
</feature>
<dbReference type="Proteomes" id="UP000292136">
    <property type="component" value="Unassembled WGS sequence"/>
</dbReference>
<organism evidence="2 3">
    <name type="scientific">Azospira oryzae</name>
    <dbReference type="NCBI Taxonomy" id="146939"/>
    <lineage>
        <taxon>Bacteria</taxon>
        <taxon>Pseudomonadati</taxon>
        <taxon>Pseudomonadota</taxon>
        <taxon>Betaproteobacteria</taxon>
        <taxon>Rhodocyclales</taxon>
        <taxon>Rhodocyclaceae</taxon>
        <taxon>Azospira</taxon>
    </lineage>
</organism>